<evidence type="ECO:0000313" key="2">
    <source>
        <dbReference type="Proteomes" id="UP001632038"/>
    </source>
</evidence>
<evidence type="ECO:0000313" key="1">
    <source>
        <dbReference type="EMBL" id="KAL3619239.1"/>
    </source>
</evidence>
<dbReference type="AlphaFoldDB" id="A0ABD3BQ38"/>
<dbReference type="Proteomes" id="UP001632038">
    <property type="component" value="Unassembled WGS sequence"/>
</dbReference>
<proteinExistence type="predicted"/>
<name>A0ABD3BQ38_9LAMI</name>
<organism evidence="1 2">
    <name type="scientific">Castilleja foliolosa</name>
    <dbReference type="NCBI Taxonomy" id="1961234"/>
    <lineage>
        <taxon>Eukaryota</taxon>
        <taxon>Viridiplantae</taxon>
        <taxon>Streptophyta</taxon>
        <taxon>Embryophyta</taxon>
        <taxon>Tracheophyta</taxon>
        <taxon>Spermatophyta</taxon>
        <taxon>Magnoliopsida</taxon>
        <taxon>eudicotyledons</taxon>
        <taxon>Gunneridae</taxon>
        <taxon>Pentapetalae</taxon>
        <taxon>asterids</taxon>
        <taxon>lamiids</taxon>
        <taxon>Lamiales</taxon>
        <taxon>Orobanchaceae</taxon>
        <taxon>Pedicularideae</taxon>
        <taxon>Castillejinae</taxon>
        <taxon>Castilleja</taxon>
    </lineage>
</organism>
<dbReference type="EMBL" id="JAVIJP010000069">
    <property type="protein sequence ID" value="KAL3619239.1"/>
    <property type="molecule type" value="Genomic_DNA"/>
</dbReference>
<keyword evidence="2" id="KW-1185">Reference proteome</keyword>
<protein>
    <submittedName>
        <fullName evidence="1">Uncharacterized protein</fullName>
    </submittedName>
</protein>
<gene>
    <name evidence="1" type="ORF">CASFOL_036809</name>
</gene>
<accession>A0ABD3BQ38</accession>
<reference evidence="2" key="1">
    <citation type="journal article" date="2024" name="IScience">
        <title>Strigolactones Initiate the Formation of Haustorium-like Structures in Castilleja.</title>
        <authorList>
            <person name="Buerger M."/>
            <person name="Peterson D."/>
            <person name="Chory J."/>
        </authorList>
    </citation>
    <scope>NUCLEOTIDE SEQUENCE [LARGE SCALE GENOMIC DNA]</scope>
</reference>
<sequence>MRTAASSLVSKLRPICSAKGRWVGTMTPRKQISDGISEGHMKEDNAEPIAAFVRPPPISPFLGPLVALSMFDSWYKRDSNDN</sequence>
<comment type="caution">
    <text evidence="1">The sequence shown here is derived from an EMBL/GenBank/DDBJ whole genome shotgun (WGS) entry which is preliminary data.</text>
</comment>